<comment type="caution">
    <text evidence="1">The sequence shown here is derived from an EMBL/GenBank/DDBJ whole genome shotgun (WGS) entry which is preliminary data.</text>
</comment>
<accession>A0AAN8NZV5</accession>
<dbReference type="AlphaFoldDB" id="A0AAN8NZV5"/>
<reference evidence="1 2" key="1">
    <citation type="submission" date="2023-10" db="EMBL/GenBank/DDBJ databases">
        <title>Genomes of two closely related lineages of the louse Polyplax serrata with different host specificities.</title>
        <authorList>
            <person name="Martinu J."/>
            <person name="Tarabai H."/>
            <person name="Stefka J."/>
            <person name="Hypsa V."/>
        </authorList>
    </citation>
    <scope>NUCLEOTIDE SEQUENCE [LARGE SCALE GENOMIC DNA]</scope>
    <source>
        <strain evidence="1">HR10_N</strain>
    </source>
</reference>
<name>A0AAN8NZV5_POLSC</name>
<organism evidence="1 2">
    <name type="scientific">Polyplax serrata</name>
    <name type="common">Common mouse louse</name>
    <dbReference type="NCBI Taxonomy" id="468196"/>
    <lineage>
        <taxon>Eukaryota</taxon>
        <taxon>Metazoa</taxon>
        <taxon>Ecdysozoa</taxon>
        <taxon>Arthropoda</taxon>
        <taxon>Hexapoda</taxon>
        <taxon>Insecta</taxon>
        <taxon>Pterygota</taxon>
        <taxon>Neoptera</taxon>
        <taxon>Paraneoptera</taxon>
        <taxon>Psocodea</taxon>
        <taxon>Troctomorpha</taxon>
        <taxon>Phthiraptera</taxon>
        <taxon>Anoplura</taxon>
        <taxon>Polyplacidae</taxon>
        <taxon>Polyplax</taxon>
    </lineage>
</organism>
<proteinExistence type="predicted"/>
<dbReference type="Proteomes" id="UP001372834">
    <property type="component" value="Unassembled WGS sequence"/>
</dbReference>
<dbReference type="EMBL" id="JAWJWE010000037">
    <property type="protein sequence ID" value="KAK6625033.1"/>
    <property type="molecule type" value="Genomic_DNA"/>
</dbReference>
<sequence>MHTEFVVEVNDLTASQSPGMIEEVDRYTRLYLNILNISYYVHAKLRMTVRTERGIGFGIKREIFFLNLEDGYFGCQVNESTDVLQLYEISRLCDGSKDCYLGSDELQKELKCTKHNRTPTRHSDGRKQEINVPVKTLSPLAF</sequence>
<evidence type="ECO:0000313" key="1">
    <source>
        <dbReference type="EMBL" id="KAK6625033.1"/>
    </source>
</evidence>
<evidence type="ECO:0000313" key="2">
    <source>
        <dbReference type="Proteomes" id="UP001372834"/>
    </source>
</evidence>
<gene>
    <name evidence="1" type="ORF">RUM43_005324</name>
</gene>
<protein>
    <submittedName>
        <fullName evidence="1">Uncharacterized protein</fullName>
    </submittedName>
</protein>